<dbReference type="GO" id="GO:0009408">
    <property type="term" value="P:response to heat"/>
    <property type="evidence" value="ECO:0007669"/>
    <property type="project" value="TreeGrafter"/>
</dbReference>
<feature type="region of interest" description="Disordered" evidence="3">
    <location>
        <begin position="70"/>
        <end position="93"/>
    </location>
</feature>
<evidence type="ECO:0000313" key="6">
    <source>
        <dbReference type="EMBL" id="CAF0879788.1"/>
    </source>
</evidence>
<dbReference type="SUPFAM" id="SSF49764">
    <property type="entry name" value="HSP20-like chaperones"/>
    <property type="match status" value="1"/>
</dbReference>
<feature type="domain" description="SHSP" evidence="4">
    <location>
        <begin position="93"/>
        <end position="199"/>
    </location>
</feature>
<evidence type="ECO:0000256" key="2">
    <source>
        <dbReference type="RuleBase" id="RU003616"/>
    </source>
</evidence>
<dbReference type="GO" id="GO:0042026">
    <property type="term" value="P:protein refolding"/>
    <property type="evidence" value="ECO:0007669"/>
    <property type="project" value="TreeGrafter"/>
</dbReference>
<dbReference type="PANTHER" id="PTHR45640">
    <property type="entry name" value="HEAT SHOCK PROTEIN HSP-12.2-RELATED"/>
    <property type="match status" value="1"/>
</dbReference>
<gene>
    <name evidence="5" type="ORF">BJG266_LOCUS77</name>
    <name evidence="6" type="ORF">QVE165_LOCUS8349</name>
    <name evidence="7" type="ORF">QVE165_LOCUS8931</name>
</gene>
<feature type="compositionally biased region" description="Low complexity" evidence="3">
    <location>
        <begin position="74"/>
        <end position="84"/>
    </location>
</feature>
<sequence>MASSRLILRLVAPNSLSRLSTIGNTNGSIRHFFYRNPRNLPDVFLGSSSNVFRDLEKEFERMQRQFDNYFRGSNNNNNINTNDNRSLANYSRDSTNENHMIVTESDGSRKFQLAFDVRGFEPEQVKIKTQNGTLTISAKKENKADNSYSLHEFSQSYTLPQDLKVDDLKSTYTENGILSIEAPLPRAEPKDRQIQIEHSK</sequence>
<dbReference type="PRINTS" id="PR00299">
    <property type="entry name" value="ACRYSTALLIN"/>
</dbReference>
<dbReference type="EMBL" id="CAJNOM010000037">
    <property type="protein sequence ID" value="CAF0879788.1"/>
    <property type="molecule type" value="Genomic_DNA"/>
</dbReference>
<dbReference type="EMBL" id="CAJNOI010000001">
    <property type="protein sequence ID" value="CAF0719272.1"/>
    <property type="molecule type" value="Genomic_DNA"/>
</dbReference>
<dbReference type="InterPro" id="IPR008978">
    <property type="entry name" value="HSP20-like_chaperone"/>
</dbReference>
<protein>
    <recommendedName>
        <fullName evidence="4">SHSP domain-containing protein</fullName>
    </recommendedName>
</protein>
<dbReference type="PANTHER" id="PTHR45640:SF26">
    <property type="entry name" value="RE23625P"/>
    <property type="match status" value="1"/>
</dbReference>
<dbReference type="InterPro" id="IPR001436">
    <property type="entry name" value="Alpha-crystallin/sHSP_animal"/>
</dbReference>
<dbReference type="Pfam" id="PF00011">
    <property type="entry name" value="HSP20"/>
    <property type="match status" value="1"/>
</dbReference>
<keyword evidence="8" id="KW-1185">Reference proteome</keyword>
<comment type="caution">
    <text evidence="7">The sequence shown here is derived from an EMBL/GenBank/DDBJ whole genome shotgun (WGS) entry which is preliminary data.</text>
</comment>
<evidence type="ECO:0000313" key="5">
    <source>
        <dbReference type="EMBL" id="CAF0719272.1"/>
    </source>
</evidence>
<dbReference type="InterPro" id="IPR002068">
    <property type="entry name" value="A-crystallin/Hsp20_dom"/>
</dbReference>
<dbReference type="Proteomes" id="UP000663877">
    <property type="component" value="Unassembled WGS sequence"/>
</dbReference>
<evidence type="ECO:0000313" key="8">
    <source>
        <dbReference type="Proteomes" id="UP000663832"/>
    </source>
</evidence>
<accession>A0A813YYW6</accession>
<dbReference type="GO" id="GO:0005737">
    <property type="term" value="C:cytoplasm"/>
    <property type="evidence" value="ECO:0007669"/>
    <property type="project" value="TreeGrafter"/>
</dbReference>
<evidence type="ECO:0000313" key="7">
    <source>
        <dbReference type="EMBL" id="CAF0890739.1"/>
    </source>
</evidence>
<dbReference type="OrthoDB" id="10060792at2759"/>
<evidence type="ECO:0000256" key="3">
    <source>
        <dbReference type="SAM" id="MobiDB-lite"/>
    </source>
</evidence>
<dbReference type="CDD" id="cd06526">
    <property type="entry name" value="metazoan_ACD"/>
    <property type="match status" value="1"/>
</dbReference>
<dbReference type="PROSITE" id="PS01031">
    <property type="entry name" value="SHSP"/>
    <property type="match status" value="1"/>
</dbReference>
<proteinExistence type="inferred from homology"/>
<name>A0A813YYW6_9BILA</name>
<dbReference type="Gene3D" id="2.60.40.790">
    <property type="match status" value="1"/>
</dbReference>
<dbReference type="EMBL" id="CAJNOM010000040">
    <property type="protein sequence ID" value="CAF0890739.1"/>
    <property type="molecule type" value="Genomic_DNA"/>
</dbReference>
<evidence type="ECO:0000259" key="4">
    <source>
        <dbReference type="PROSITE" id="PS01031"/>
    </source>
</evidence>
<organism evidence="7 8">
    <name type="scientific">Adineta steineri</name>
    <dbReference type="NCBI Taxonomy" id="433720"/>
    <lineage>
        <taxon>Eukaryota</taxon>
        <taxon>Metazoa</taxon>
        <taxon>Spiralia</taxon>
        <taxon>Gnathifera</taxon>
        <taxon>Rotifera</taxon>
        <taxon>Eurotatoria</taxon>
        <taxon>Bdelloidea</taxon>
        <taxon>Adinetida</taxon>
        <taxon>Adinetidae</taxon>
        <taxon>Adineta</taxon>
    </lineage>
</organism>
<comment type="similarity">
    <text evidence="1 2">Belongs to the small heat shock protein (HSP20) family.</text>
</comment>
<evidence type="ECO:0000256" key="1">
    <source>
        <dbReference type="PROSITE-ProRule" id="PRU00285"/>
    </source>
</evidence>
<dbReference type="GO" id="GO:0005634">
    <property type="term" value="C:nucleus"/>
    <property type="evidence" value="ECO:0007669"/>
    <property type="project" value="TreeGrafter"/>
</dbReference>
<dbReference type="AlphaFoldDB" id="A0A813YYW6"/>
<reference evidence="7" key="1">
    <citation type="submission" date="2021-02" db="EMBL/GenBank/DDBJ databases">
        <authorList>
            <person name="Nowell W R."/>
        </authorList>
    </citation>
    <scope>NUCLEOTIDE SEQUENCE</scope>
</reference>
<dbReference type="Proteomes" id="UP000663832">
    <property type="component" value="Unassembled WGS sequence"/>
</dbReference>
<dbReference type="GO" id="GO:0051082">
    <property type="term" value="F:unfolded protein binding"/>
    <property type="evidence" value="ECO:0007669"/>
    <property type="project" value="TreeGrafter"/>
</dbReference>